<keyword evidence="3" id="KW-1185">Reference proteome</keyword>
<dbReference type="PANTHER" id="PTHR23026">
    <property type="entry name" value="NADPH NITROREDUCTASE"/>
    <property type="match status" value="1"/>
</dbReference>
<dbReference type="NCBIfam" id="TIGR02476">
    <property type="entry name" value="BluB"/>
    <property type="match status" value="1"/>
</dbReference>
<keyword evidence="2" id="KW-0560">Oxidoreductase</keyword>
<dbReference type="InterPro" id="IPR029479">
    <property type="entry name" value="Nitroreductase"/>
</dbReference>
<dbReference type="PANTHER" id="PTHR23026:SF123">
    <property type="entry name" value="NAD(P)H NITROREDUCTASE RV3131-RELATED"/>
    <property type="match status" value="1"/>
</dbReference>
<dbReference type="InterPro" id="IPR050627">
    <property type="entry name" value="Nitroreductase/BluB"/>
</dbReference>
<gene>
    <name evidence="2" type="primary">bluB</name>
    <name evidence="2" type="ORF">GR702_11830</name>
</gene>
<evidence type="ECO:0000313" key="2">
    <source>
        <dbReference type="EMBL" id="MYL98454.1"/>
    </source>
</evidence>
<dbReference type="AlphaFoldDB" id="A0A7X4K7P8"/>
<dbReference type="EC" id="1.13.11.79" evidence="2"/>
<feature type="domain" description="Nitroreductase" evidence="1">
    <location>
        <begin position="22"/>
        <end position="187"/>
    </location>
</feature>
<sequence>MNPPAALPLFGPQFREDLASLLAWRRDVRHFRAEPVGEETMEELLAAAQLAPSVGNSQPWRFVRVRSSALREGIACHVDEEVARAGAALAARRDEYSALKLHGLREAPEVLAVFCDEGTEVGAGLGAATMPRTREWSVVMAIHTLWLAARARGVGLGWVSILDPAHVTALLQVPQDWRLVALLCLGRPQEDDTVPELERRGWQARLDWRTHVSER</sequence>
<proteinExistence type="predicted"/>
<dbReference type="Pfam" id="PF00881">
    <property type="entry name" value="Nitroreductase"/>
    <property type="match status" value="1"/>
</dbReference>
<dbReference type="GO" id="GO:0102919">
    <property type="term" value="F:5,6-dimethylbenzimidazole synthase activity"/>
    <property type="evidence" value="ECO:0007669"/>
    <property type="project" value="UniProtKB-EC"/>
</dbReference>
<dbReference type="SUPFAM" id="SSF55469">
    <property type="entry name" value="FMN-dependent nitroreductase-like"/>
    <property type="match status" value="1"/>
</dbReference>
<reference evidence="2 3" key="1">
    <citation type="submission" date="2019-12" db="EMBL/GenBank/DDBJ databases">
        <authorList>
            <person name="Feng G."/>
            <person name="Zhu H."/>
        </authorList>
    </citation>
    <scope>NUCLEOTIDE SEQUENCE [LARGE SCALE GENOMIC DNA]</scope>
    <source>
        <strain evidence="2 3">FGD1</strain>
    </source>
</reference>
<dbReference type="EMBL" id="WVTD01000008">
    <property type="protein sequence ID" value="MYL98454.1"/>
    <property type="molecule type" value="Genomic_DNA"/>
</dbReference>
<comment type="caution">
    <text evidence="2">The sequence shown here is derived from an EMBL/GenBank/DDBJ whole genome shotgun (WGS) entry which is preliminary data.</text>
</comment>
<dbReference type="Proteomes" id="UP000465810">
    <property type="component" value="Unassembled WGS sequence"/>
</dbReference>
<dbReference type="InterPro" id="IPR012825">
    <property type="entry name" value="BluB"/>
</dbReference>
<accession>A0A7X4K7P8</accession>
<dbReference type="RefSeq" id="WP_160986101.1">
    <property type="nucleotide sequence ID" value="NZ_WVTD01000008.1"/>
</dbReference>
<evidence type="ECO:0000259" key="1">
    <source>
        <dbReference type="Pfam" id="PF00881"/>
    </source>
</evidence>
<name>A0A7X4K7P8_9SPHN</name>
<dbReference type="Gene3D" id="3.40.109.10">
    <property type="entry name" value="NADH Oxidase"/>
    <property type="match status" value="1"/>
</dbReference>
<protein>
    <submittedName>
        <fullName evidence="2">5,6-dimethylbenzimidazole synthase</fullName>
        <ecNumber evidence="2">1.13.11.79</ecNumber>
    </submittedName>
</protein>
<organism evidence="2 3">
    <name type="scientific">Novosphingobium silvae</name>
    <dbReference type="NCBI Taxonomy" id="2692619"/>
    <lineage>
        <taxon>Bacteria</taxon>
        <taxon>Pseudomonadati</taxon>
        <taxon>Pseudomonadota</taxon>
        <taxon>Alphaproteobacteria</taxon>
        <taxon>Sphingomonadales</taxon>
        <taxon>Sphingomonadaceae</taxon>
        <taxon>Novosphingobium</taxon>
    </lineage>
</organism>
<dbReference type="InterPro" id="IPR000415">
    <property type="entry name" value="Nitroreductase-like"/>
</dbReference>
<evidence type="ECO:0000313" key="3">
    <source>
        <dbReference type="Proteomes" id="UP000465810"/>
    </source>
</evidence>